<feature type="signal peptide" evidence="1">
    <location>
        <begin position="1"/>
        <end position="21"/>
    </location>
</feature>
<name>A0AAD9GPT7_9STRA</name>
<dbReference type="EMBL" id="JASMQC010000009">
    <property type="protein sequence ID" value="KAK1942764.1"/>
    <property type="molecule type" value="Genomic_DNA"/>
</dbReference>
<dbReference type="Proteomes" id="UP001259832">
    <property type="component" value="Unassembled WGS sequence"/>
</dbReference>
<evidence type="ECO:0000313" key="3">
    <source>
        <dbReference type="Proteomes" id="UP001259832"/>
    </source>
</evidence>
<feature type="chain" id="PRO_5042291139" description="Elicitin-like protein" evidence="1">
    <location>
        <begin position="22"/>
        <end position="172"/>
    </location>
</feature>
<reference evidence="2" key="1">
    <citation type="submission" date="2023-08" db="EMBL/GenBank/DDBJ databases">
        <title>Reference Genome Resource for the Citrus Pathogen Phytophthora citrophthora.</title>
        <authorList>
            <person name="Moller H."/>
            <person name="Coetzee B."/>
            <person name="Rose L.J."/>
            <person name="Van Niekerk J.M."/>
        </authorList>
    </citation>
    <scope>NUCLEOTIDE SEQUENCE</scope>
    <source>
        <strain evidence="2">STE-U-9442</strain>
    </source>
</reference>
<comment type="caution">
    <text evidence="2">The sequence shown here is derived from an EMBL/GenBank/DDBJ whole genome shotgun (WGS) entry which is preliminary data.</text>
</comment>
<keyword evidence="3" id="KW-1185">Reference proteome</keyword>
<evidence type="ECO:0000256" key="1">
    <source>
        <dbReference type="SAM" id="SignalP"/>
    </source>
</evidence>
<gene>
    <name evidence="2" type="ORF">P3T76_006263</name>
</gene>
<accession>A0AAD9GPT7</accession>
<organism evidence="2 3">
    <name type="scientific">Phytophthora citrophthora</name>
    <dbReference type="NCBI Taxonomy" id="4793"/>
    <lineage>
        <taxon>Eukaryota</taxon>
        <taxon>Sar</taxon>
        <taxon>Stramenopiles</taxon>
        <taxon>Oomycota</taxon>
        <taxon>Peronosporomycetes</taxon>
        <taxon>Peronosporales</taxon>
        <taxon>Peronosporaceae</taxon>
        <taxon>Phytophthora</taxon>
    </lineage>
</organism>
<sequence>MPSSLIISIVAFSLLYVSVQASTTSASCSSSEVNQVQAQVAAIRASLESDTDSSSKASTIPSTCKTALTFDLSTTSEEDGDICSNDCVAWIESVVDSSTCGDGELLMYQQRMTAYLTQCNEHKRVRLQETENSSVEHSNRLRGLAAGQPEGQKLGVSGLLDALLVVTLNNAL</sequence>
<proteinExistence type="predicted"/>
<evidence type="ECO:0000313" key="2">
    <source>
        <dbReference type="EMBL" id="KAK1942764.1"/>
    </source>
</evidence>
<dbReference type="AlphaFoldDB" id="A0AAD9GPT7"/>
<protein>
    <recommendedName>
        <fullName evidence="4">Elicitin-like protein</fullName>
    </recommendedName>
</protein>
<evidence type="ECO:0008006" key="4">
    <source>
        <dbReference type="Google" id="ProtNLM"/>
    </source>
</evidence>
<keyword evidence="1" id="KW-0732">Signal</keyword>